<dbReference type="PANTHER" id="PTHR18919">
    <property type="entry name" value="ACETYL-COA C-ACYLTRANSFERASE"/>
    <property type="match status" value="1"/>
</dbReference>
<evidence type="ECO:0000256" key="5">
    <source>
        <dbReference type="ARBA" id="ARBA00023315"/>
    </source>
</evidence>
<dbReference type="EMBL" id="CAUEEQ010046101">
    <property type="protein sequence ID" value="CAJ0958650.1"/>
    <property type="molecule type" value="Genomic_DNA"/>
</dbReference>
<comment type="pathway">
    <text evidence="1">Lipid metabolism; fatty acid beta-oxidation.</text>
</comment>
<dbReference type="InterPro" id="IPR016039">
    <property type="entry name" value="Thiolase-like"/>
</dbReference>
<dbReference type="Pfam" id="PF02803">
    <property type="entry name" value="Thiolase_C"/>
    <property type="match status" value="1"/>
</dbReference>
<dbReference type="CDD" id="cd00751">
    <property type="entry name" value="thiolase"/>
    <property type="match status" value="1"/>
</dbReference>
<evidence type="ECO:0000259" key="9">
    <source>
        <dbReference type="Pfam" id="PF02803"/>
    </source>
</evidence>
<evidence type="ECO:0000256" key="3">
    <source>
        <dbReference type="ARBA" id="ARBA00022679"/>
    </source>
</evidence>
<comment type="caution">
    <text evidence="10">The sequence shown here is derived from an EMBL/GenBank/DDBJ whole genome shotgun (WGS) entry which is preliminary data.</text>
</comment>
<evidence type="ECO:0000256" key="2">
    <source>
        <dbReference type="ARBA" id="ARBA00010982"/>
    </source>
</evidence>
<dbReference type="InterPro" id="IPR020613">
    <property type="entry name" value="Thiolase_CS"/>
</dbReference>
<dbReference type="InterPro" id="IPR020617">
    <property type="entry name" value="Thiolase_C"/>
</dbReference>
<feature type="compositionally biased region" description="Basic and acidic residues" evidence="7">
    <location>
        <begin position="1"/>
        <end position="10"/>
    </location>
</feature>
<protein>
    <recommendedName>
        <fullName evidence="12">Mitochondrial 3-ketoacyl-coa thiolase</fullName>
    </recommendedName>
</protein>
<dbReference type="Pfam" id="PF00108">
    <property type="entry name" value="Thiolase_N"/>
    <property type="match status" value="1"/>
</dbReference>
<evidence type="ECO:0000259" key="8">
    <source>
        <dbReference type="Pfam" id="PF00108"/>
    </source>
</evidence>
<feature type="domain" description="Thiolase C-terminal" evidence="9">
    <location>
        <begin position="466"/>
        <end position="587"/>
    </location>
</feature>
<evidence type="ECO:0000313" key="11">
    <source>
        <dbReference type="Proteomes" id="UP001176940"/>
    </source>
</evidence>
<dbReference type="InterPro" id="IPR020610">
    <property type="entry name" value="Thiolase_AS"/>
</dbReference>
<dbReference type="PANTHER" id="PTHR18919:SF107">
    <property type="entry name" value="ACETYL-COA ACETYLTRANSFERASE, CYTOSOLIC"/>
    <property type="match status" value="1"/>
</dbReference>
<reference evidence="10" key="1">
    <citation type="submission" date="2023-07" db="EMBL/GenBank/DDBJ databases">
        <authorList>
            <person name="Stuckert A."/>
        </authorList>
    </citation>
    <scope>NUCLEOTIDE SEQUENCE</scope>
</reference>
<sequence>MIRMEVKESFKNLSQSGGSRQRTEWASDSSVEKDKSEESDDSAASSSSSEEDAARFCLPLERIDKLVKAVRGTMGISEPKPQLSKEQMMFSGLEQKKRRVFPLNEKIQDLINREWRKPERKGSLPPAQKRRYPFDDPAVGNWEKAPKLDAAIAKPHINIIIYKSVSAYTTTPSGFWHCLLRLVVGGPFCINYCIYLFPGIFVVAAKRTPFGTYGGVLKDHTATDLGEIAAKAALAAGNVAPDAVDSVIYGNVAQTATDAIYLTRHVALRSGIPIPVPALTVNRLCGSGFQSIVNGCQEIALRESEIVLCGGAESMSQAPYAVRNIRFGTKLGADITMEDTLWASLTDSLIKTPMAITAENLAEKYGITREDCDKYSFQTQQRWKAAQDAGYFAAEMAPIELKSKKGPIKMDRDEHPRPQTTLEQMAKLPPVFKKDGAVTAGNASGICDGAGAVIVASEEAAAKHKLTPLARIVAYHVSGCEPKIMGIGPVPAITEALKKAGLTLNDMDLVEVNEAFAAQYLSVEKALGLDREKTNVNGGAIALGHPLAASGSRIIAHLTHELRRRGGRYAVGSACIGGGQGIAIILENVV</sequence>
<keyword evidence="11" id="KW-1185">Reference proteome</keyword>
<dbReference type="SUPFAM" id="SSF53901">
    <property type="entry name" value="Thiolase-like"/>
    <property type="match status" value="2"/>
</dbReference>
<dbReference type="Proteomes" id="UP001176940">
    <property type="component" value="Unassembled WGS sequence"/>
</dbReference>
<feature type="compositionally biased region" description="Basic and acidic residues" evidence="7">
    <location>
        <begin position="21"/>
        <end position="36"/>
    </location>
</feature>
<dbReference type="InterPro" id="IPR002155">
    <property type="entry name" value="Thiolase"/>
</dbReference>
<feature type="domain" description="Thiolase N-terminal" evidence="8">
    <location>
        <begin position="200"/>
        <end position="459"/>
    </location>
</feature>
<dbReference type="PROSITE" id="PS00098">
    <property type="entry name" value="THIOLASE_1"/>
    <property type="match status" value="1"/>
</dbReference>
<dbReference type="Gene3D" id="3.40.47.10">
    <property type="match status" value="2"/>
</dbReference>
<accession>A0ABN9MBN8</accession>
<dbReference type="PROSITE" id="PS00099">
    <property type="entry name" value="THIOLASE_3"/>
    <property type="match status" value="1"/>
</dbReference>
<dbReference type="Gene3D" id="1.10.287.3160">
    <property type="match status" value="1"/>
</dbReference>
<gene>
    <name evidence="10" type="ORF">RIMI_LOCUS16480812</name>
</gene>
<dbReference type="PROSITE" id="PS00737">
    <property type="entry name" value="THIOLASE_2"/>
    <property type="match status" value="1"/>
</dbReference>
<keyword evidence="3 6" id="KW-0808">Transferase</keyword>
<proteinExistence type="inferred from homology"/>
<feature type="compositionally biased region" description="Polar residues" evidence="7">
    <location>
        <begin position="11"/>
        <end position="20"/>
    </location>
</feature>
<evidence type="ECO:0008006" key="12">
    <source>
        <dbReference type="Google" id="ProtNLM"/>
    </source>
</evidence>
<dbReference type="NCBIfam" id="TIGR01930">
    <property type="entry name" value="AcCoA-C-Actrans"/>
    <property type="match status" value="1"/>
</dbReference>
<evidence type="ECO:0000256" key="4">
    <source>
        <dbReference type="ARBA" id="ARBA00022946"/>
    </source>
</evidence>
<dbReference type="InterPro" id="IPR020615">
    <property type="entry name" value="Thiolase_acyl_enz_int_AS"/>
</dbReference>
<name>A0ABN9MBN8_9NEOB</name>
<keyword evidence="5 6" id="KW-0012">Acyltransferase</keyword>
<keyword evidence="4" id="KW-0809">Transit peptide</keyword>
<dbReference type="InterPro" id="IPR020616">
    <property type="entry name" value="Thiolase_N"/>
</dbReference>
<evidence type="ECO:0000256" key="1">
    <source>
        <dbReference type="ARBA" id="ARBA00005005"/>
    </source>
</evidence>
<evidence type="ECO:0000313" key="10">
    <source>
        <dbReference type="EMBL" id="CAJ0958650.1"/>
    </source>
</evidence>
<feature type="region of interest" description="Disordered" evidence="7">
    <location>
        <begin position="1"/>
        <end position="53"/>
    </location>
</feature>
<evidence type="ECO:0000256" key="7">
    <source>
        <dbReference type="SAM" id="MobiDB-lite"/>
    </source>
</evidence>
<comment type="similarity">
    <text evidence="2 6">Belongs to the thiolase-like superfamily. Thiolase family.</text>
</comment>
<evidence type="ECO:0000256" key="6">
    <source>
        <dbReference type="RuleBase" id="RU003557"/>
    </source>
</evidence>
<organism evidence="10 11">
    <name type="scientific">Ranitomeya imitator</name>
    <name type="common">mimic poison frog</name>
    <dbReference type="NCBI Taxonomy" id="111125"/>
    <lineage>
        <taxon>Eukaryota</taxon>
        <taxon>Metazoa</taxon>
        <taxon>Chordata</taxon>
        <taxon>Craniata</taxon>
        <taxon>Vertebrata</taxon>
        <taxon>Euteleostomi</taxon>
        <taxon>Amphibia</taxon>
        <taxon>Batrachia</taxon>
        <taxon>Anura</taxon>
        <taxon>Neobatrachia</taxon>
        <taxon>Hyloidea</taxon>
        <taxon>Dendrobatidae</taxon>
        <taxon>Dendrobatinae</taxon>
        <taxon>Ranitomeya</taxon>
    </lineage>
</organism>